<feature type="domain" description="Protein export membrane protein SecD/SecF C-terminal" evidence="10">
    <location>
        <begin position="332"/>
        <end position="496"/>
    </location>
</feature>
<dbReference type="Gene3D" id="3.30.70.3220">
    <property type="match status" value="1"/>
</dbReference>
<evidence type="ECO:0000256" key="5">
    <source>
        <dbReference type="ARBA" id="ARBA00022927"/>
    </source>
</evidence>
<evidence type="ECO:0000313" key="13">
    <source>
        <dbReference type="EMBL" id="MBN8658812.1"/>
    </source>
</evidence>
<dbReference type="HAMAP" id="MF_01463_B">
    <property type="entry name" value="SecD_B"/>
    <property type="match status" value="1"/>
</dbReference>
<keyword evidence="6 9" id="KW-1133">Transmembrane helix</keyword>
<comment type="function">
    <text evidence="9">Part of the Sec protein translocase complex. Interacts with the SecYEG preprotein conducting channel. SecDF uses the proton motive force (PMF) to complete protein translocation after the ATP-dependent function of SecA.</text>
</comment>
<dbReference type="GO" id="GO:0006605">
    <property type="term" value="P:protein targeting"/>
    <property type="evidence" value="ECO:0007669"/>
    <property type="project" value="UniProtKB-UniRule"/>
</dbReference>
<dbReference type="Pfam" id="PF22599">
    <property type="entry name" value="SecDF_P1_head"/>
    <property type="match status" value="1"/>
</dbReference>
<feature type="domain" description="Protein translocase subunit SecDF P1" evidence="11">
    <location>
        <begin position="154"/>
        <end position="210"/>
    </location>
</feature>
<comment type="caution">
    <text evidence="13">The sequence shown here is derived from an EMBL/GenBank/DDBJ whole genome shotgun (WGS) entry which is preliminary data.</text>
</comment>
<dbReference type="Gene3D" id="1.20.1640.10">
    <property type="entry name" value="Multidrug efflux transporter AcrB transmembrane domain"/>
    <property type="match status" value="1"/>
</dbReference>
<dbReference type="GO" id="GO:0065002">
    <property type="term" value="P:intracellular protein transmembrane transport"/>
    <property type="evidence" value="ECO:0007669"/>
    <property type="project" value="UniProtKB-UniRule"/>
</dbReference>
<dbReference type="PANTHER" id="PTHR30081">
    <property type="entry name" value="PROTEIN-EXPORT MEMBRANE PROTEIN SEC"/>
    <property type="match status" value="1"/>
</dbReference>
<dbReference type="InterPro" id="IPR005791">
    <property type="entry name" value="SecD"/>
</dbReference>
<dbReference type="GO" id="GO:0005886">
    <property type="term" value="C:plasma membrane"/>
    <property type="evidence" value="ECO:0007669"/>
    <property type="project" value="UniProtKB-SubCell"/>
</dbReference>
<evidence type="ECO:0000259" key="10">
    <source>
        <dbReference type="Pfam" id="PF02355"/>
    </source>
</evidence>
<dbReference type="InterPro" id="IPR054384">
    <property type="entry name" value="SecDF_P1_head"/>
</dbReference>
<dbReference type="GO" id="GO:0015450">
    <property type="term" value="F:protein-transporting ATPase activity"/>
    <property type="evidence" value="ECO:0007669"/>
    <property type="project" value="InterPro"/>
</dbReference>
<dbReference type="InterPro" id="IPR048631">
    <property type="entry name" value="SecD_1st"/>
</dbReference>
<dbReference type="InterPro" id="IPR055344">
    <property type="entry name" value="SecD_SecF_C_bact"/>
</dbReference>
<comment type="caution">
    <text evidence="9">Lacks conserved residue(s) required for the propagation of feature annotation.</text>
</comment>
<dbReference type="InterPro" id="IPR022813">
    <property type="entry name" value="SecD/SecF_arch_bac"/>
</dbReference>
<evidence type="ECO:0000256" key="3">
    <source>
        <dbReference type="ARBA" id="ARBA00022475"/>
    </source>
</evidence>
<evidence type="ECO:0000256" key="2">
    <source>
        <dbReference type="ARBA" id="ARBA00022448"/>
    </source>
</evidence>
<keyword evidence="5 9" id="KW-0653">Protein transport</keyword>
<dbReference type="AlphaFoldDB" id="A0A8J7PCV6"/>
<evidence type="ECO:0000256" key="8">
    <source>
        <dbReference type="ARBA" id="ARBA00023136"/>
    </source>
</evidence>
<accession>A0A8J7PCV6</accession>
<dbReference type="Proteomes" id="UP000664277">
    <property type="component" value="Unassembled WGS sequence"/>
</dbReference>
<keyword evidence="4 9" id="KW-0812">Transmembrane</keyword>
<sequence>MSILGQAGSKSPGKVGGSGPNIKALFSDWKPITVIAVLIWSLTTLIQVVPNKTVKDWEYLSSLSGEPLRMEIMKRVEKLPDWSKMNDYQKEFAVKTEYENASIGNNIQVLGHVKGYTVFTNLKLGLDLRGGSQLLLRAIPAPPNVPVIDNHVMQGVETVINNRINSLGVSETLVQRAGKDRLIVELPGIKDPQQAKDRIGTTALLEFKEMVFTSEGGIAWKDVGLTGADFKHAQSTPTAGTYQIDFEFKPEGAKKFGELTKRLVGRYIGIFLDGQPVDRGPDGRPIPIERYPGVRVNEPITGGRGQITGSFTQAQAADLALKLNAGALPVPVEILEERSVGATLGQDSIQKSLLAGAVGIAAVMVFMVAVYGLPGLIADLALILYTVATLAIFKTVPVTLTLAGIAGFILSIGMAVDANILIFERTKEELNRGRNLYVAIENGFGRAMSSIFDSNVNSLIACGVLMVFGTSIVKGFAVTLAIGVLVSMFTAISATRTMLHLIPKERGLFGHRFDGKKVSQASKETSDAR</sequence>
<evidence type="ECO:0000256" key="1">
    <source>
        <dbReference type="ARBA" id="ARBA00004651"/>
    </source>
</evidence>
<evidence type="ECO:0000256" key="4">
    <source>
        <dbReference type="ARBA" id="ARBA00022692"/>
    </source>
</evidence>
<keyword evidence="8 9" id="KW-0472">Membrane</keyword>
<dbReference type="NCBIfam" id="TIGR00916">
    <property type="entry name" value="2A0604s01"/>
    <property type="match status" value="1"/>
</dbReference>
<name>A0A8J7PCV6_9BACT</name>
<dbReference type="EMBL" id="JAFLCK010000001">
    <property type="protein sequence ID" value="MBN8658812.1"/>
    <property type="molecule type" value="Genomic_DNA"/>
</dbReference>
<comment type="subcellular location">
    <subcellularLocation>
        <location evidence="1 9">Cell membrane</location>
        <topology evidence="1 9">Multi-pass membrane protein</topology>
    </subcellularLocation>
</comment>
<evidence type="ECO:0000256" key="9">
    <source>
        <dbReference type="HAMAP-Rule" id="MF_01463"/>
    </source>
</evidence>
<keyword evidence="7 9" id="KW-0811">Translocation</keyword>
<evidence type="ECO:0000259" key="11">
    <source>
        <dbReference type="Pfam" id="PF21760"/>
    </source>
</evidence>
<comment type="similarity">
    <text evidence="9">Belongs to the SecD/SecF family. SecD subfamily.</text>
</comment>
<keyword evidence="3 9" id="KW-1003">Cell membrane</keyword>
<reference evidence="13" key="1">
    <citation type="submission" date="2021-02" db="EMBL/GenBank/DDBJ databases">
        <title>Genome-Resolved Metagenomics of a Microbial Community Performing Photosynthetic Biological Nutrient Removal.</title>
        <authorList>
            <person name="Mcdaniel E.A."/>
        </authorList>
    </citation>
    <scope>NUCLEOTIDE SEQUENCE</scope>
    <source>
        <strain evidence="13">UWPOB_OBS1</strain>
    </source>
</reference>
<dbReference type="SUPFAM" id="SSF82866">
    <property type="entry name" value="Multidrug efflux transporter AcrB transmembrane domain"/>
    <property type="match status" value="1"/>
</dbReference>
<dbReference type="GO" id="GO:0043952">
    <property type="term" value="P:protein transport by the Sec complex"/>
    <property type="evidence" value="ECO:0007669"/>
    <property type="project" value="UniProtKB-UniRule"/>
</dbReference>
<dbReference type="FunFam" id="1.20.1640.10:FF:000004">
    <property type="entry name" value="Protein translocase subunit SecD"/>
    <property type="match status" value="1"/>
</dbReference>
<evidence type="ECO:0000256" key="6">
    <source>
        <dbReference type="ARBA" id="ARBA00022989"/>
    </source>
</evidence>
<evidence type="ECO:0000313" key="14">
    <source>
        <dbReference type="Proteomes" id="UP000664277"/>
    </source>
</evidence>
<organism evidence="13 14">
    <name type="scientific">Candidatus Obscuribacter phosphatis</name>
    <dbReference type="NCBI Taxonomy" id="1906157"/>
    <lineage>
        <taxon>Bacteria</taxon>
        <taxon>Bacillati</taxon>
        <taxon>Candidatus Melainabacteria</taxon>
        <taxon>Candidatus Obscuribacterales</taxon>
        <taxon>Candidatus Obscuribacteraceae</taxon>
        <taxon>Candidatus Obscuribacter</taxon>
    </lineage>
</organism>
<dbReference type="InterPro" id="IPR048634">
    <property type="entry name" value="SecD_SecF_C"/>
</dbReference>
<feature type="transmembrane region" description="Helical" evidence="9">
    <location>
        <begin position="353"/>
        <end position="373"/>
    </location>
</feature>
<evidence type="ECO:0000259" key="12">
    <source>
        <dbReference type="Pfam" id="PF22599"/>
    </source>
</evidence>
<dbReference type="NCBIfam" id="TIGR01129">
    <property type="entry name" value="secD"/>
    <property type="match status" value="1"/>
</dbReference>
<gene>
    <name evidence="9 13" type="primary">secD</name>
    <name evidence="13" type="ORF">J0M35_00500</name>
</gene>
<proteinExistence type="inferred from homology"/>
<dbReference type="Pfam" id="PF21760">
    <property type="entry name" value="SecD_1st"/>
    <property type="match status" value="1"/>
</dbReference>
<dbReference type="Pfam" id="PF02355">
    <property type="entry name" value="SecD_SecF_C"/>
    <property type="match status" value="1"/>
</dbReference>
<protein>
    <recommendedName>
        <fullName evidence="9">Protein translocase subunit SecD</fullName>
    </recommendedName>
</protein>
<feature type="domain" description="SecDF P1 head subdomain" evidence="12">
    <location>
        <begin position="221"/>
        <end position="330"/>
    </location>
</feature>
<keyword evidence="2 9" id="KW-0813">Transport</keyword>
<dbReference type="PANTHER" id="PTHR30081:SF1">
    <property type="entry name" value="PROTEIN TRANSLOCASE SUBUNIT SECD"/>
    <property type="match status" value="1"/>
</dbReference>
<comment type="subunit">
    <text evidence="9">Forms a complex with SecF. Part of the essential Sec protein translocation apparatus which comprises SecA, SecYEG and auxiliary proteins SecDF. Other proteins may also be involved.</text>
</comment>
<evidence type="ECO:0000256" key="7">
    <source>
        <dbReference type="ARBA" id="ARBA00023010"/>
    </source>
</evidence>